<dbReference type="OrthoDB" id="430524at2759"/>
<protein>
    <submittedName>
        <fullName evidence="1">Uncharacterized protein</fullName>
    </submittedName>
</protein>
<dbReference type="AlphaFoldDB" id="A0A1Q9C1A7"/>
<comment type="caution">
    <text evidence="1">The sequence shown here is derived from an EMBL/GenBank/DDBJ whole genome shotgun (WGS) entry which is preliminary data.</text>
</comment>
<dbReference type="EMBL" id="LSRX01001952">
    <property type="protein sequence ID" value="OLP76690.1"/>
    <property type="molecule type" value="Genomic_DNA"/>
</dbReference>
<evidence type="ECO:0000313" key="1">
    <source>
        <dbReference type="EMBL" id="OLP76690.1"/>
    </source>
</evidence>
<keyword evidence="2" id="KW-1185">Reference proteome</keyword>
<gene>
    <name evidence="1" type="ORF">AK812_SmicGene43342</name>
</gene>
<reference evidence="1 2" key="1">
    <citation type="submission" date="2016-02" db="EMBL/GenBank/DDBJ databases">
        <title>Genome analysis of coral dinoflagellate symbionts highlights evolutionary adaptations to a symbiotic lifestyle.</title>
        <authorList>
            <person name="Aranda M."/>
            <person name="Li Y."/>
            <person name="Liew Y.J."/>
            <person name="Baumgarten S."/>
            <person name="Simakov O."/>
            <person name="Wilson M."/>
            <person name="Piel J."/>
            <person name="Ashoor H."/>
            <person name="Bougouffa S."/>
            <person name="Bajic V.B."/>
            <person name="Ryu T."/>
            <person name="Ravasi T."/>
            <person name="Bayer T."/>
            <person name="Micklem G."/>
            <person name="Kim H."/>
            <person name="Bhak J."/>
            <person name="Lajeunesse T.C."/>
            <person name="Voolstra C.R."/>
        </authorList>
    </citation>
    <scope>NUCLEOTIDE SEQUENCE [LARGE SCALE GENOMIC DNA]</scope>
    <source>
        <strain evidence="1 2">CCMP2467</strain>
    </source>
</reference>
<organism evidence="1 2">
    <name type="scientific">Symbiodinium microadriaticum</name>
    <name type="common">Dinoflagellate</name>
    <name type="synonym">Zooxanthella microadriatica</name>
    <dbReference type="NCBI Taxonomy" id="2951"/>
    <lineage>
        <taxon>Eukaryota</taxon>
        <taxon>Sar</taxon>
        <taxon>Alveolata</taxon>
        <taxon>Dinophyceae</taxon>
        <taxon>Suessiales</taxon>
        <taxon>Symbiodiniaceae</taxon>
        <taxon>Symbiodinium</taxon>
    </lineage>
</organism>
<proteinExistence type="predicted"/>
<dbReference type="Proteomes" id="UP000186817">
    <property type="component" value="Unassembled WGS sequence"/>
</dbReference>
<sequence>MDRLILFAQTSNYGRVALQAVYQAVNIVVRVREVRGAPGACIDVGLGIRINSDFVAEKMSNALTAPSGILRNGECERDACKDASCDYFVWDASGEGVRGSALAVPGKDFRFQLNAQPLCPDEAFLTKAATASVEEAASMCYQMDRCTFFGFFAFTAKRTVENRIAYFCSSEVVETVGPLPGWVTGVKSRLLMAPEMKTNTLAQWNGPILS</sequence>
<name>A0A1Q9C1A7_SYMMI</name>
<evidence type="ECO:0000313" key="2">
    <source>
        <dbReference type="Proteomes" id="UP000186817"/>
    </source>
</evidence>
<accession>A0A1Q9C1A7</accession>